<evidence type="ECO:0000313" key="2">
    <source>
        <dbReference type="EMBL" id="CCF35583.1"/>
    </source>
</evidence>
<dbReference type="PANTHER" id="PTHR47256:SF1">
    <property type="entry name" value="ZN(II)2CYS6 TRANSCRIPTION FACTOR (EUROFUNG)"/>
    <property type="match status" value="1"/>
</dbReference>
<protein>
    <recommendedName>
        <fullName evidence="4">C6 transcription factor</fullName>
    </recommendedName>
</protein>
<dbReference type="InterPro" id="IPR053187">
    <property type="entry name" value="Notoamide_regulator"/>
</dbReference>
<evidence type="ECO:0008006" key="4">
    <source>
        <dbReference type="Google" id="ProtNLM"/>
    </source>
</evidence>
<organism evidence="2 3">
    <name type="scientific">Colletotrichum higginsianum (strain IMI 349063)</name>
    <name type="common">Crucifer anthracnose fungus</name>
    <dbReference type="NCBI Taxonomy" id="759273"/>
    <lineage>
        <taxon>Eukaryota</taxon>
        <taxon>Fungi</taxon>
        <taxon>Dikarya</taxon>
        <taxon>Ascomycota</taxon>
        <taxon>Pezizomycotina</taxon>
        <taxon>Sordariomycetes</taxon>
        <taxon>Hypocreomycetidae</taxon>
        <taxon>Glomerellales</taxon>
        <taxon>Glomerellaceae</taxon>
        <taxon>Colletotrichum</taxon>
        <taxon>Colletotrichum destructivum species complex</taxon>
    </lineage>
</organism>
<dbReference type="EMBL" id="CACQ02001600">
    <property type="protein sequence ID" value="CCF35583.1"/>
    <property type="molecule type" value="Genomic_DNA"/>
</dbReference>
<reference evidence="3" key="1">
    <citation type="journal article" date="2012" name="Nat. Genet.">
        <title>Lifestyle transitions in plant pathogenic Colletotrichum fungi deciphered by genome and transcriptome analyses.</title>
        <authorList>
            <person name="O'Connell R.J."/>
            <person name="Thon M.R."/>
            <person name="Hacquard S."/>
            <person name="Amyotte S.G."/>
            <person name="Kleemann J."/>
            <person name="Torres M.F."/>
            <person name="Damm U."/>
            <person name="Buiate E.A."/>
            <person name="Epstein L."/>
            <person name="Alkan N."/>
            <person name="Altmueller J."/>
            <person name="Alvarado-Balderrama L."/>
            <person name="Bauser C.A."/>
            <person name="Becker C."/>
            <person name="Birren B.W."/>
            <person name="Chen Z."/>
            <person name="Choi J."/>
            <person name="Crouch J.A."/>
            <person name="Duvick J.P."/>
            <person name="Farman M.A."/>
            <person name="Gan P."/>
            <person name="Heiman D."/>
            <person name="Henrissat B."/>
            <person name="Howard R.J."/>
            <person name="Kabbage M."/>
            <person name="Koch C."/>
            <person name="Kracher B."/>
            <person name="Kubo Y."/>
            <person name="Law A.D."/>
            <person name="Lebrun M.-H."/>
            <person name="Lee Y.-H."/>
            <person name="Miyara I."/>
            <person name="Moore N."/>
            <person name="Neumann U."/>
            <person name="Nordstroem K."/>
            <person name="Panaccione D.G."/>
            <person name="Panstruga R."/>
            <person name="Place M."/>
            <person name="Proctor R.H."/>
            <person name="Prusky D."/>
            <person name="Rech G."/>
            <person name="Reinhardt R."/>
            <person name="Rollins J.A."/>
            <person name="Rounsley S."/>
            <person name="Schardl C.L."/>
            <person name="Schwartz D.C."/>
            <person name="Shenoy N."/>
            <person name="Shirasu K."/>
            <person name="Sikhakolli U.R."/>
            <person name="Stueber K."/>
            <person name="Sukno S.A."/>
            <person name="Sweigard J.A."/>
            <person name="Takano Y."/>
            <person name="Takahara H."/>
            <person name="Trail F."/>
            <person name="van der Does H.C."/>
            <person name="Voll L.M."/>
            <person name="Will I."/>
            <person name="Young S."/>
            <person name="Zeng Q."/>
            <person name="Zhang J."/>
            <person name="Zhou S."/>
            <person name="Dickman M.B."/>
            <person name="Schulze-Lefert P."/>
            <person name="Ver Loren van Themaat E."/>
            <person name="Ma L.-J."/>
            <person name="Vaillancourt L.J."/>
        </authorList>
    </citation>
    <scope>NUCLEOTIDE SEQUENCE [LARGE SCALE GENOMIC DNA]</scope>
    <source>
        <strain evidence="3">IMI 349063</strain>
    </source>
</reference>
<dbReference type="AlphaFoldDB" id="H1V5T1"/>
<proteinExistence type="predicted"/>
<feature type="region of interest" description="Disordered" evidence="1">
    <location>
        <begin position="156"/>
        <end position="190"/>
    </location>
</feature>
<evidence type="ECO:0000256" key="1">
    <source>
        <dbReference type="SAM" id="MobiDB-lite"/>
    </source>
</evidence>
<feature type="compositionally biased region" description="Polar residues" evidence="1">
    <location>
        <begin position="176"/>
        <end position="190"/>
    </location>
</feature>
<dbReference type="Proteomes" id="UP000007174">
    <property type="component" value="Unassembled WGS sequence"/>
</dbReference>
<evidence type="ECO:0000313" key="3">
    <source>
        <dbReference type="Proteomes" id="UP000007174"/>
    </source>
</evidence>
<dbReference type="HOGENOM" id="CLU_019833_0_0_1"/>
<name>H1V5T1_COLHI</name>
<dbReference type="PANTHER" id="PTHR47256">
    <property type="entry name" value="ZN(II)2CYS6 TRANSCRIPTION FACTOR (EUROFUNG)-RELATED"/>
    <property type="match status" value="1"/>
</dbReference>
<dbReference type="eggNOG" id="ENOG502RS9C">
    <property type="taxonomic scope" value="Eukaryota"/>
</dbReference>
<dbReference type="VEuPathDB" id="FungiDB:CH63R_02033"/>
<sequence>MATQMDARDCDGHLERSQCLRRGLKCEYRVVTDTILKAIPVGFQLVDKQQSLSNADAADLLEILKRVPEDEALEGLRLLRTGNDPALISSALRGYDAGLSLAALNRASLPPIQSSLEFELMMRHPVAYPTWQPFQPSKLDLDFLLLPREVVWNESQSGPTETADSFSPYAHRPRGDSSNSTGRVGPRNPSTVYDNRLLSVDISQWTDVPITNELSLAVLQLYLETDHPMMPLIDVDLLLDGLLGKNEFCSRILVSGLFAWACQGYAAFEPEATVVGYSFYEEAKGLWRRSKEARVEDNICTVAAMHYLLMTSVSLGAGAQYVEFLDDLLDMSKRLELFNVGPSHDSRLDLENSANYRKAKSQIAWVLFACLTIYHHLAIIDLFRSLLQHNGTPWQRLSTFESEDSTPDAVYAASVKQLQRTVLFYRYNHPESAYSFFWHSALLYLANAMLTEAKVPGHAPDWQFYLRLCIACYQTLYTGFRLAKGITLSLLSMALEKDAMDIPQTRTIRRDLELLGKHHLIPDQVPVYWVVDLDLALTDPFAAHAENLVQRFQKLHLRETSETNES</sequence>
<feature type="compositionally biased region" description="Polar residues" evidence="1">
    <location>
        <begin position="156"/>
        <end position="165"/>
    </location>
</feature>
<gene>
    <name evidence="2" type="ORF">CH063_07334</name>
</gene>
<accession>H1V5T1</accession>